<sequence>MDGYWGIGPACVRSVGCRSESVGCWTSKDMLRGANQSVDKCFWRKVHQHGGTWRESRNNVEVQQEECPILGSWDDAGRRVHEEGSPSNSWYKSTPVGGWTLSHTSAYRSSWDMEQEAHETLLTPTLKGIQLKSELVGGRRSEASPDQCSGIFSMEDHSSYLPDDMLEKIFAMLPLLSLFRSTVVCKRWRRIISSESFIMVACALSRPHKPWYLMYRDSEHSFGVSYDPSSKKWHQFALPSFDPLASFAASANGLACFMDKTNCDVIYVCNPMTKMWRKLPKPSSPWISDYSAVDMAVDRENHMYKVVVARSTPVPGDYSQWDLSVEVYDSVSDCWNTSNTMLLQGRRAGEESKICKGILYCVSHSTSTVAVGHEESRHGLIAYDLSLGKFHDIISMPCSLSCARLVSCRGKLIMVGGIGAYDFIKGVGIWVLDKEWKQIGRMPTKLFHGFVGGLDDVFSCGGHGELIYIHSYGSPQLLVYDLASGSWNWARTCPVLKRDPLHLFTGFCFEPRLNVTV</sequence>
<accession>A0ACC2CGX7</accession>
<dbReference type="Proteomes" id="UP001162992">
    <property type="component" value="Chromosome 10"/>
</dbReference>
<organism evidence="1 2">
    <name type="scientific">Diphasiastrum complanatum</name>
    <name type="common">Issler's clubmoss</name>
    <name type="synonym">Lycopodium complanatum</name>
    <dbReference type="NCBI Taxonomy" id="34168"/>
    <lineage>
        <taxon>Eukaryota</taxon>
        <taxon>Viridiplantae</taxon>
        <taxon>Streptophyta</taxon>
        <taxon>Embryophyta</taxon>
        <taxon>Tracheophyta</taxon>
        <taxon>Lycopodiopsida</taxon>
        <taxon>Lycopodiales</taxon>
        <taxon>Lycopodiaceae</taxon>
        <taxon>Lycopodioideae</taxon>
        <taxon>Diphasiastrum</taxon>
    </lineage>
</organism>
<evidence type="ECO:0000313" key="1">
    <source>
        <dbReference type="EMBL" id="KAJ7541278.1"/>
    </source>
</evidence>
<proteinExistence type="predicted"/>
<protein>
    <submittedName>
        <fullName evidence="1">Uncharacterized protein</fullName>
    </submittedName>
</protein>
<name>A0ACC2CGX7_DIPCM</name>
<reference evidence="2" key="1">
    <citation type="journal article" date="2024" name="Proc. Natl. Acad. Sci. U.S.A.">
        <title>Extraordinary preservation of gene collinearity over three hundred million years revealed in homosporous lycophytes.</title>
        <authorList>
            <person name="Li C."/>
            <person name="Wickell D."/>
            <person name="Kuo L.Y."/>
            <person name="Chen X."/>
            <person name="Nie B."/>
            <person name="Liao X."/>
            <person name="Peng D."/>
            <person name="Ji J."/>
            <person name="Jenkins J."/>
            <person name="Williams M."/>
            <person name="Shu S."/>
            <person name="Plott C."/>
            <person name="Barry K."/>
            <person name="Rajasekar S."/>
            <person name="Grimwood J."/>
            <person name="Han X."/>
            <person name="Sun S."/>
            <person name="Hou Z."/>
            <person name="He W."/>
            <person name="Dai G."/>
            <person name="Sun C."/>
            <person name="Schmutz J."/>
            <person name="Leebens-Mack J.H."/>
            <person name="Li F.W."/>
            <person name="Wang L."/>
        </authorList>
    </citation>
    <scope>NUCLEOTIDE SEQUENCE [LARGE SCALE GENOMIC DNA]</scope>
    <source>
        <strain evidence="2">cv. PW_Plant_1</strain>
    </source>
</reference>
<keyword evidence="2" id="KW-1185">Reference proteome</keyword>
<dbReference type="EMBL" id="CM055101">
    <property type="protein sequence ID" value="KAJ7541278.1"/>
    <property type="molecule type" value="Genomic_DNA"/>
</dbReference>
<gene>
    <name evidence="1" type="ORF">O6H91_10G052200</name>
</gene>
<evidence type="ECO:0000313" key="2">
    <source>
        <dbReference type="Proteomes" id="UP001162992"/>
    </source>
</evidence>
<comment type="caution">
    <text evidence="1">The sequence shown here is derived from an EMBL/GenBank/DDBJ whole genome shotgun (WGS) entry which is preliminary data.</text>
</comment>